<keyword evidence="1" id="KW-0805">Transcription regulation</keyword>
<evidence type="ECO:0000256" key="2">
    <source>
        <dbReference type="ARBA" id="ARBA00023125"/>
    </source>
</evidence>
<dbReference type="RefSeq" id="WP_216376429.1">
    <property type="nucleotide sequence ID" value="NZ_JAGRYT010000003.1"/>
</dbReference>
<comment type="caution">
    <text evidence="6">The sequence shown here is derived from an EMBL/GenBank/DDBJ whole genome shotgun (WGS) entry which is preliminary data.</text>
</comment>
<reference evidence="7" key="1">
    <citation type="submission" date="2023-07" db="EMBL/GenBank/DDBJ databases">
        <title>Cedecea davisae an AmpC producer and its therapeutic implications.</title>
        <authorList>
            <person name="Notter J."/>
        </authorList>
    </citation>
    <scope>NUCLEOTIDE SEQUENCE [LARGE SCALE GENOMIC DNA]</scope>
    <source>
        <strain evidence="7">1</strain>
    </source>
</reference>
<protein>
    <submittedName>
        <fullName evidence="6">TetR/AcrR family transcriptional regulator</fullName>
    </submittedName>
</protein>
<keyword evidence="7" id="KW-1185">Reference proteome</keyword>
<evidence type="ECO:0000256" key="4">
    <source>
        <dbReference type="PROSITE-ProRule" id="PRU00335"/>
    </source>
</evidence>
<sequence length="186" mass="20505">MGRSSKQRAAENRNLIVEKTSELFKARQIADVSIPDIMKAAGMTAGGFYKHFESKEALVLEAAELAFTKARERWDSIDEDDKGSVQYNIADYYFSPKPAQKRCPMLAFGGDVMKSNASEQLAKDCTDGIKSLMECFIGHPHDEQDADTEKKLVLFAAMVGANYLGEISSDPAFADRLKKAVLAAIK</sequence>
<dbReference type="PANTHER" id="PTHR47506:SF7">
    <property type="entry name" value="TRANSCRIPTIONAL REGULATORY PROTEIN"/>
    <property type="match status" value="1"/>
</dbReference>
<organism evidence="6 7">
    <name type="scientific">Cedecea davisae</name>
    <dbReference type="NCBI Taxonomy" id="158484"/>
    <lineage>
        <taxon>Bacteria</taxon>
        <taxon>Pseudomonadati</taxon>
        <taxon>Pseudomonadota</taxon>
        <taxon>Gammaproteobacteria</taxon>
        <taxon>Enterobacterales</taxon>
        <taxon>Enterobacteriaceae</taxon>
        <taxon>Cedecea</taxon>
    </lineage>
</organism>
<name>A0ABS6DK35_9ENTR</name>
<evidence type="ECO:0000313" key="7">
    <source>
        <dbReference type="Proteomes" id="UP000686327"/>
    </source>
</evidence>
<evidence type="ECO:0000256" key="1">
    <source>
        <dbReference type="ARBA" id="ARBA00023015"/>
    </source>
</evidence>
<accession>A0ABS6DK35</accession>
<keyword evidence="2 4" id="KW-0238">DNA-binding</keyword>
<feature type="DNA-binding region" description="H-T-H motif" evidence="4">
    <location>
        <begin position="33"/>
        <end position="52"/>
    </location>
</feature>
<feature type="domain" description="HTH tetR-type" evidence="5">
    <location>
        <begin position="10"/>
        <end position="70"/>
    </location>
</feature>
<dbReference type="PROSITE" id="PS50977">
    <property type="entry name" value="HTH_TETR_2"/>
    <property type="match status" value="1"/>
</dbReference>
<dbReference type="Proteomes" id="UP000686327">
    <property type="component" value="Unassembled WGS sequence"/>
</dbReference>
<evidence type="ECO:0000256" key="3">
    <source>
        <dbReference type="ARBA" id="ARBA00023163"/>
    </source>
</evidence>
<dbReference type="InterPro" id="IPR001647">
    <property type="entry name" value="HTH_TetR"/>
</dbReference>
<gene>
    <name evidence="6" type="ORF">KC222_15495</name>
</gene>
<evidence type="ECO:0000313" key="6">
    <source>
        <dbReference type="EMBL" id="MBU4683412.1"/>
    </source>
</evidence>
<proteinExistence type="predicted"/>
<keyword evidence="3" id="KW-0804">Transcription</keyword>
<dbReference type="Pfam" id="PF00440">
    <property type="entry name" value="TetR_N"/>
    <property type="match status" value="1"/>
</dbReference>
<evidence type="ECO:0000259" key="5">
    <source>
        <dbReference type="PROSITE" id="PS50977"/>
    </source>
</evidence>
<dbReference type="PANTHER" id="PTHR47506">
    <property type="entry name" value="TRANSCRIPTIONAL REGULATORY PROTEIN"/>
    <property type="match status" value="1"/>
</dbReference>
<dbReference type="EMBL" id="JAGRYU010000030">
    <property type="protein sequence ID" value="MBU4683412.1"/>
    <property type="molecule type" value="Genomic_DNA"/>
</dbReference>